<dbReference type="InParanoid" id="A0A2P5CDW9"/>
<protein>
    <submittedName>
        <fullName evidence="1">Uncharacterized protein</fullName>
    </submittedName>
</protein>
<reference evidence="2" key="1">
    <citation type="submission" date="2016-06" db="EMBL/GenBank/DDBJ databases">
        <title>Parallel loss of symbiosis genes in relatives of nitrogen-fixing non-legume Parasponia.</title>
        <authorList>
            <person name="Van Velzen R."/>
            <person name="Holmer R."/>
            <person name="Bu F."/>
            <person name="Rutten L."/>
            <person name="Van Zeijl A."/>
            <person name="Liu W."/>
            <person name="Santuari L."/>
            <person name="Cao Q."/>
            <person name="Sharma T."/>
            <person name="Shen D."/>
            <person name="Roswanjaya Y."/>
            <person name="Wardhani T."/>
            <person name="Kalhor M.S."/>
            <person name="Jansen J."/>
            <person name="Van den Hoogen J."/>
            <person name="Gungor B."/>
            <person name="Hartog M."/>
            <person name="Hontelez J."/>
            <person name="Verver J."/>
            <person name="Yang W.-C."/>
            <person name="Schijlen E."/>
            <person name="Repin R."/>
            <person name="Schilthuizen M."/>
            <person name="Schranz E."/>
            <person name="Heidstra R."/>
            <person name="Miyata K."/>
            <person name="Fedorova E."/>
            <person name="Kohlen W."/>
            <person name="Bisseling T."/>
            <person name="Smit S."/>
            <person name="Geurts R."/>
        </authorList>
    </citation>
    <scope>NUCLEOTIDE SEQUENCE [LARGE SCALE GENOMIC DNA]</scope>
    <source>
        <strain evidence="2">cv. RG33-2</strain>
    </source>
</reference>
<dbReference type="Proteomes" id="UP000237000">
    <property type="component" value="Unassembled WGS sequence"/>
</dbReference>
<evidence type="ECO:0000313" key="1">
    <source>
        <dbReference type="EMBL" id="PON59228.1"/>
    </source>
</evidence>
<feature type="non-terminal residue" evidence="1">
    <location>
        <position position="1"/>
    </location>
</feature>
<dbReference type="AlphaFoldDB" id="A0A2P5CDW9"/>
<evidence type="ECO:0000313" key="2">
    <source>
        <dbReference type="Proteomes" id="UP000237000"/>
    </source>
</evidence>
<accession>A0A2P5CDW9</accession>
<organism evidence="1 2">
    <name type="scientific">Trema orientale</name>
    <name type="common">Charcoal tree</name>
    <name type="synonym">Celtis orientalis</name>
    <dbReference type="NCBI Taxonomy" id="63057"/>
    <lineage>
        <taxon>Eukaryota</taxon>
        <taxon>Viridiplantae</taxon>
        <taxon>Streptophyta</taxon>
        <taxon>Embryophyta</taxon>
        <taxon>Tracheophyta</taxon>
        <taxon>Spermatophyta</taxon>
        <taxon>Magnoliopsida</taxon>
        <taxon>eudicotyledons</taxon>
        <taxon>Gunneridae</taxon>
        <taxon>Pentapetalae</taxon>
        <taxon>rosids</taxon>
        <taxon>fabids</taxon>
        <taxon>Rosales</taxon>
        <taxon>Cannabaceae</taxon>
        <taxon>Trema</taxon>
    </lineage>
</organism>
<dbReference type="EMBL" id="JXTC01000377">
    <property type="protein sequence ID" value="PON59228.1"/>
    <property type="molecule type" value="Genomic_DNA"/>
</dbReference>
<sequence length="65" mass="7146">LALSLALSCCLSQSQPLVVSARTRSSAPFLLLDLYPRLRLSLGKNPSPPLLLPNIWVFVLPLNNF</sequence>
<gene>
    <name evidence="1" type="ORF">TorRG33x02_288900</name>
</gene>
<comment type="caution">
    <text evidence="1">The sequence shown here is derived from an EMBL/GenBank/DDBJ whole genome shotgun (WGS) entry which is preliminary data.</text>
</comment>
<name>A0A2P5CDW9_TREOI</name>
<proteinExistence type="predicted"/>
<keyword evidence="2" id="KW-1185">Reference proteome</keyword>